<name>A0A1G2CE29_9BACT</name>
<evidence type="ECO:0000313" key="2">
    <source>
        <dbReference type="EMBL" id="OGY99486.1"/>
    </source>
</evidence>
<dbReference type="AlphaFoldDB" id="A0A1G2CE29"/>
<proteinExistence type="predicted"/>
<evidence type="ECO:0008006" key="4">
    <source>
        <dbReference type="Google" id="ProtNLM"/>
    </source>
</evidence>
<comment type="caution">
    <text evidence="2">The sequence shown here is derived from an EMBL/GenBank/DDBJ whole genome shotgun (WGS) entry which is preliminary data.</text>
</comment>
<keyword evidence="1" id="KW-1133">Transmembrane helix</keyword>
<organism evidence="2 3">
    <name type="scientific">Candidatus Liptonbacteria bacterium RIFCSPLOWO2_01_FULL_52_25</name>
    <dbReference type="NCBI Taxonomy" id="1798650"/>
    <lineage>
        <taxon>Bacteria</taxon>
        <taxon>Candidatus Liptoniibacteriota</taxon>
    </lineage>
</organism>
<keyword evidence="1" id="KW-0472">Membrane</keyword>
<sequence>MRIYAEKINRVLKRGSKIRVDPLLRKKDPRQSASRVGFTLMETVIYIGLLSFITSFVIVVLYQMVGSESQNRNRTEVDGEANFLIQKMVWALTGATAINSPAVSATGTTLSITKYNYASNPIVFDLNSRNIRIAKGASTPVILNSARAYIDQLIFQHLAASGTIPEAIAITLQVVSSDIERLVVASTTLSDTVYLR</sequence>
<protein>
    <recommendedName>
        <fullName evidence="4">Prepilin-type N-terminal cleavage/methylation domain-containing protein</fullName>
    </recommendedName>
</protein>
<keyword evidence="1" id="KW-0812">Transmembrane</keyword>
<reference evidence="2 3" key="1">
    <citation type="journal article" date="2016" name="Nat. Commun.">
        <title>Thousands of microbial genomes shed light on interconnected biogeochemical processes in an aquifer system.</title>
        <authorList>
            <person name="Anantharaman K."/>
            <person name="Brown C.T."/>
            <person name="Hug L.A."/>
            <person name="Sharon I."/>
            <person name="Castelle C.J."/>
            <person name="Probst A.J."/>
            <person name="Thomas B.C."/>
            <person name="Singh A."/>
            <person name="Wilkins M.J."/>
            <person name="Karaoz U."/>
            <person name="Brodie E.L."/>
            <person name="Williams K.H."/>
            <person name="Hubbard S.S."/>
            <person name="Banfield J.F."/>
        </authorList>
    </citation>
    <scope>NUCLEOTIDE SEQUENCE [LARGE SCALE GENOMIC DNA]</scope>
</reference>
<gene>
    <name evidence="2" type="ORF">A2945_01350</name>
</gene>
<accession>A0A1G2CE29</accession>
<feature type="transmembrane region" description="Helical" evidence="1">
    <location>
        <begin position="44"/>
        <end position="65"/>
    </location>
</feature>
<dbReference type="Proteomes" id="UP000178880">
    <property type="component" value="Unassembled WGS sequence"/>
</dbReference>
<dbReference type="STRING" id="1798650.A2945_01350"/>
<dbReference type="EMBL" id="MHLA01000015">
    <property type="protein sequence ID" value="OGY99486.1"/>
    <property type="molecule type" value="Genomic_DNA"/>
</dbReference>
<evidence type="ECO:0000313" key="3">
    <source>
        <dbReference type="Proteomes" id="UP000178880"/>
    </source>
</evidence>
<evidence type="ECO:0000256" key="1">
    <source>
        <dbReference type="SAM" id="Phobius"/>
    </source>
</evidence>